<gene>
    <name evidence="1" type="ORF">GCM10022247_72980</name>
</gene>
<protein>
    <submittedName>
        <fullName evidence="1">Uncharacterized protein</fullName>
    </submittedName>
</protein>
<sequence>MNGTLPGWGVTVATLTPVLLGDAVRPVGAAARETAVFPGGTVHNSCVTANTPRVRAEIKYE</sequence>
<dbReference type="EMBL" id="BAABAL010000027">
    <property type="protein sequence ID" value="GAA4036578.1"/>
    <property type="molecule type" value="Genomic_DNA"/>
</dbReference>
<evidence type="ECO:0000313" key="1">
    <source>
        <dbReference type="EMBL" id="GAA4036578.1"/>
    </source>
</evidence>
<keyword evidence="2" id="KW-1185">Reference proteome</keyword>
<reference evidence="2" key="1">
    <citation type="journal article" date="2019" name="Int. J. Syst. Evol. Microbiol.">
        <title>The Global Catalogue of Microorganisms (GCM) 10K type strain sequencing project: providing services to taxonomists for standard genome sequencing and annotation.</title>
        <authorList>
            <consortium name="The Broad Institute Genomics Platform"/>
            <consortium name="The Broad Institute Genome Sequencing Center for Infectious Disease"/>
            <person name="Wu L."/>
            <person name="Ma J."/>
        </authorList>
    </citation>
    <scope>NUCLEOTIDE SEQUENCE [LARGE SCALE GENOMIC DNA]</scope>
    <source>
        <strain evidence="2">JCM 17342</strain>
    </source>
</reference>
<accession>A0ABP7U821</accession>
<name>A0ABP7U821_9PSEU</name>
<dbReference type="Proteomes" id="UP001501747">
    <property type="component" value="Unassembled WGS sequence"/>
</dbReference>
<evidence type="ECO:0000313" key="2">
    <source>
        <dbReference type="Proteomes" id="UP001501747"/>
    </source>
</evidence>
<comment type="caution">
    <text evidence="1">The sequence shown here is derived from an EMBL/GenBank/DDBJ whole genome shotgun (WGS) entry which is preliminary data.</text>
</comment>
<organism evidence="1 2">
    <name type="scientific">Allokutzneria multivorans</name>
    <dbReference type="NCBI Taxonomy" id="1142134"/>
    <lineage>
        <taxon>Bacteria</taxon>
        <taxon>Bacillati</taxon>
        <taxon>Actinomycetota</taxon>
        <taxon>Actinomycetes</taxon>
        <taxon>Pseudonocardiales</taxon>
        <taxon>Pseudonocardiaceae</taxon>
        <taxon>Allokutzneria</taxon>
    </lineage>
</organism>
<proteinExistence type="predicted"/>